<evidence type="ECO:0008006" key="3">
    <source>
        <dbReference type="Google" id="ProtNLM"/>
    </source>
</evidence>
<comment type="caution">
    <text evidence="1">The sequence shown here is derived from an EMBL/GenBank/DDBJ whole genome shotgun (WGS) entry which is preliminary data.</text>
</comment>
<evidence type="ECO:0000313" key="2">
    <source>
        <dbReference type="Proteomes" id="UP000607559"/>
    </source>
</evidence>
<dbReference type="Proteomes" id="UP000607559">
    <property type="component" value="Unassembled WGS sequence"/>
</dbReference>
<sequence>MYGKATDLTEELIRNYALANGLVDIKVCAVSEDWSGLKLVVPVKKR</sequence>
<evidence type="ECO:0000313" key="1">
    <source>
        <dbReference type="EMBL" id="GGB05860.1"/>
    </source>
</evidence>
<reference evidence="1" key="1">
    <citation type="journal article" date="2014" name="Int. J. Syst. Evol. Microbiol.">
        <title>Complete genome sequence of Corynebacterium casei LMG S-19264T (=DSM 44701T), isolated from a smear-ripened cheese.</title>
        <authorList>
            <consortium name="US DOE Joint Genome Institute (JGI-PGF)"/>
            <person name="Walter F."/>
            <person name="Albersmeier A."/>
            <person name="Kalinowski J."/>
            <person name="Ruckert C."/>
        </authorList>
    </citation>
    <scope>NUCLEOTIDE SEQUENCE</scope>
    <source>
        <strain evidence="1">CGMCC 1.15448</strain>
    </source>
</reference>
<organism evidence="1 2">
    <name type="scientific">Puia dinghuensis</name>
    <dbReference type="NCBI Taxonomy" id="1792502"/>
    <lineage>
        <taxon>Bacteria</taxon>
        <taxon>Pseudomonadati</taxon>
        <taxon>Bacteroidota</taxon>
        <taxon>Chitinophagia</taxon>
        <taxon>Chitinophagales</taxon>
        <taxon>Chitinophagaceae</taxon>
        <taxon>Puia</taxon>
    </lineage>
</organism>
<dbReference type="EMBL" id="BMJC01000003">
    <property type="protein sequence ID" value="GGB05860.1"/>
    <property type="molecule type" value="Genomic_DNA"/>
</dbReference>
<protein>
    <recommendedName>
        <fullName evidence="3">DUF3052 domain-containing protein</fullName>
    </recommendedName>
</protein>
<dbReference type="RefSeq" id="WP_229688934.1">
    <property type="nucleotide sequence ID" value="NZ_BMJC01000003.1"/>
</dbReference>
<accession>A0A8J2XU89</accession>
<keyword evidence="2" id="KW-1185">Reference proteome</keyword>
<proteinExistence type="predicted"/>
<name>A0A8J2XU89_9BACT</name>
<dbReference type="AlphaFoldDB" id="A0A8J2XU89"/>
<reference evidence="1" key="2">
    <citation type="submission" date="2020-09" db="EMBL/GenBank/DDBJ databases">
        <authorList>
            <person name="Sun Q."/>
            <person name="Zhou Y."/>
        </authorList>
    </citation>
    <scope>NUCLEOTIDE SEQUENCE</scope>
    <source>
        <strain evidence="1">CGMCC 1.15448</strain>
    </source>
</reference>
<gene>
    <name evidence="1" type="ORF">GCM10011511_31570</name>
</gene>